<comment type="subcellular location">
    <subcellularLocation>
        <location evidence="2 15 17">Cytoplasm</location>
    </subcellularLocation>
</comment>
<evidence type="ECO:0000313" key="20">
    <source>
        <dbReference type="Proteomes" id="UP000179153"/>
    </source>
</evidence>
<comment type="caution">
    <text evidence="15">Lacks conserved residue(s) required for the propagation of feature annotation.</text>
</comment>
<dbReference type="Pfam" id="PF01746">
    <property type="entry name" value="tRNA_m1G_MT"/>
    <property type="match status" value="1"/>
</dbReference>
<evidence type="ECO:0000256" key="8">
    <source>
        <dbReference type="ARBA" id="ARBA00022603"/>
    </source>
</evidence>
<evidence type="ECO:0000256" key="4">
    <source>
        <dbReference type="ARBA" id="ARBA00011738"/>
    </source>
</evidence>
<dbReference type="PANTHER" id="PTHR46417:SF1">
    <property type="entry name" value="TRNA (GUANINE-N(1)-)-METHYLTRANSFERASE"/>
    <property type="match status" value="1"/>
</dbReference>
<dbReference type="InterPro" id="IPR029026">
    <property type="entry name" value="tRNA_m1G_MTases_N"/>
</dbReference>
<keyword evidence="10 15" id="KW-0949">S-adenosyl-L-methionine</keyword>
<evidence type="ECO:0000256" key="12">
    <source>
        <dbReference type="ARBA" id="ARBA00029736"/>
    </source>
</evidence>
<dbReference type="Proteomes" id="UP000179153">
    <property type="component" value="Unassembled WGS sequence"/>
</dbReference>
<dbReference type="CDD" id="cd18080">
    <property type="entry name" value="TrmD-like"/>
    <property type="match status" value="1"/>
</dbReference>
<dbReference type="STRING" id="1802163.A2932_00860"/>
<keyword evidence="11 15" id="KW-0819">tRNA processing</keyword>
<proteinExistence type="inferred from homology"/>
<dbReference type="InterPro" id="IPR002649">
    <property type="entry name" value="tRNA_m1G_MeTrfase_TrmD"/>
</dbReference>
<dbReference type="PANTHER" id="PTHR46417">
    <property type="entry name" value="TRNA (GUANINE-N(1)-)-METHYLTRANSFERASE"/>
    <property type="match status" value="1"/>
</dbReference>
<dbReference type="Gene3D" id="1.10.1270.20">
    <property type="entry name" value="tRNA(m1g37)methyltransferase, domain 2"/>
    <property type="match status" value="1"/>
</dbReference>
<evidence type="ECO:0000256" key="10">
    <source>
        <dbReference type="ARBA" id="ARBA00022691"/>
    </source>
</evidence>
<reference evidence="19 20" key="1">
    <citation type="journal article" date="2016" name="Nat. Commun.">
        <title>Thousands of microbial genomes shed light on interconnected biogeochemical processes in an aquifer system.</title>
        <authorList>
            <person name="Anantharaman K."/>
            <person name="Brown C.T."/>
            <person name="Hug L.A."/>
            <person name="Sharon I."/>
            <person name="Castelle C.J."/>
            <person name="Probst A.J."/>
            <person name="Thomas B.C."/>
            <person name="Singh A."/>
            <person name="Wilkins M.J."/>
            <person name="Karaoz U."/>
            <person name="Brodie E.L."/>
            <person name="Williams K.H."/>
            <person name="Hubbard S.S."/>
            <person name="Banfield J.F."/>
        </authorList>
    </citation>
    <scope>NUCLEOTIDE SEQUENCE [LARGE SCALE GENOMIC DNA]</scope>
</reference>
<dbReference type="EC" id="2.1.1.228" evidence="5 15"/>
<organism evidence="19 20">
    <name type="scientific">Candidatus Spechtbacteria bacterium RIFCSPLOWO2_01_FULL_46_10</name>
    <dbReference type="NCBI Taxonomy" id="1802163"/>
    <lineage>
        <taxon>Bacteria</taxon>
        <taxon>Candidatus Spechtiibacteriota</taxon>
    </lineage>
</organism>
<dbReference type="HAMAP" id="MF_00605">
    <property type="entry name" value="TrmD"/>
    <property type="match status" value="1"/>
</dbReference>
<feature type="binding site" evidence="15 16">
    <location>
        <position position="124"/>
    </location>
    <ligand>
        <name>S-adenosyl-L-methionine</name>
        <dbReference type="ChEBI" id="CHEBI:59789"/>
    </ligand>
</feature>
<dbReference type="NCBIfam" id="NF000648">
    <property type="entry name" value="PRK00026.1"/>
    <property type="match status" value="1"/>
</dbReference>
<protein>
    <recommendedName>
        <fullName evidence="6 15">tRNA (guanine-N(1)-)-methyltransferase</fullName>
        <ecNumber evidence="5 15">2.1.1.228</ecNumber>
    </recommendedName>
    <alternativeName>
        <fullName evidence="12 15">M1G-methyltransferase</fullName>
    </alternativeName>
    <alternativeName>
        <fullName evidence="13 15">tRNA [GM37] methyltransferase</fullName>
    </alternativeName>
</protein>
<name>A0A1G2HGP1_9BACT</name>
<sequence>MIHFNLLTIFPEIFNSYINESILVRAQKKGLIKINPINIRDYAYDKHRTTDDAPYGGGPGMVMKVEPIYEAVVKNSQYKIKTTKTGLKHAKSQRIILLSAKGEHFTQAKAQELTKYKQIILISGRYEGVDERVAKYIADEELSIGSYVLSGGELPSLVVTEAIARLIPGVLGSEESLREESFSKMSNVKCPMLNVFREYPQYTRPEVFSPKLGINWRVPAVLLSGDHKKIKEWRKSQASV</sequence>
<keyword evidence="7 15" id="KW-0963">Cytoplasm</keyword>
<evidence type="ECO:0000256" key="15">
    <source>
        <dbReference type="HAMAP-Rule" id="MF_00605"/>
    </source>
</evidence>
<evidence type="ECO:0000256" key="16">
    <source>
        <dbReference type="PIRSR" id="PIRSR000386-1"/>
    </source>
</evidence>
<evidence type="ECO:0000256" key="5">
    <source>
        <dbReference type="ARBA" id="ARBA00012807"/>
    </source>
</evidence>
<dbReference type="Gene3D" id="3.40.1280.10">
    <property type="match status" value="1"/>
</dbReference>
<evidence type="ECO:0000256" key="6">
    <source>
        <dbReference type="ARBA" id="ARBA00014679"/>
    </source>
</evidence>
<evidence type="ECO:0000313" key="19">
    <source>
        <dbReference type="EMBL" id="OGZ61657.1"/>
    </source>
</evidence>
<evidence type="ECO:0000259" key="18">
    <source>
        <dbReference type="Pfam" id="PF01746"/>
    </source>
</evidence>
<comment type="similarity">
    <text evidence="3 15 17">Belongs to the RNA methyltransferase TrmD family.</text>
</comment>
<dbReference type="GO" id="GO:0002939">
    <property type="term" value="P:tRNA N1-guanine methylation"/>
    <property type="evidence" value="ECO:0007669"/>
    <property type="project" value="TreeGrafter"/>
</dbReference>
<accession>A0A1G2HGP1</accession>
<dbReference type="InterPro" id="IPR023148">
    <property type="entry name" value="tRNA_m1G_MeTrfase_C_sf"/>
</dbReference>
<dbReference type="EMBL" id="MHOI01000013">
    <property type="protein sequence ID" value="OGZ61657.1"/>
    <property type="molecule type" value="Genomic_DNA"/>
</dbReference>
<feature type="domain" description="tRNA methyltransferase TRMD/TRM10-type" evidence="18">
    <location>
        <begin position="3"/>
        <end position="238"/>
    </location>
</feature>
<dbReference type="FunFam" id="3.40.1280.10:FF:000001">
    <property type="entry name" value="tRNA (guanine-N(1)-)-methyltransferase"/>
    <property type="match status" value="1"/>
</dbReference>
<evidence type="ECO:0000256" key="17">
    <source>
        <dbReference type="RuleBase" id="RU003464"/>
    </source>
</evidence>
<evidence type="ECO:0000256" key="2">
    <source>
        <dbReference type="ARBA" id="ARBA00004496"/>
    </source>
</evidence>
<dbReference type="SUPFAM" id="SSF75217">
    <property type="entry name" value="alpha/beta knot"/>
    <property type="match status" value="1"/>
</dbReference>
<dbReference type="AlphaFoldDB" id="A0A1G2HGP1"/>
<evidence type="ECO:0000256" key="9">
    <source>
        <dbReference type="ARBA" id="ARBA00022679"/>
    </source>
</evidence>
<dbReference type="GO" id="GO:0005829">
    <property type="term" value="C:cytosol"/>
    <property type="evidence" value="ECO:0007669"/>
    <property type="project" value="TreeGrafter"/>
</dbReference>
<dbReference type="PIRSF" id="PIRSF000386">
    <property type="entry name" value="tRNA_mtase"/>
    <property type="match status" value="1"/>
</dbReference>
<evidence type="ECO:0000256" key="7">
    <source>
        <dbReference type="ARBA" id="ARBA00022490"/>
    </source>
</evidence>
<comment type="function">
    <text evidence="1 15 17">Specifically methylates guanosine-37 in various tRNAs.</text>
</comment>
<dbReference type="GO" id="GO:0052906">
    <property type="term" value="F:tRNA (guanine(37)-N1)-methyltransferase activity"/>
    <property type="evidence" value="ECO:0007669"/>
    <property type="project" value="UniProtKB-UniRule"/>
</dbReference>
<gene>
    <name evidence="15" type="primary">trmD</name>
    <name evidence="19" type="ORF">A2932_00860</name>
</gene>
<evidence type="ECO:0000256" key="3">
    <source>
        <dbReference type="ARBA" id="ARBA00007630"/>
    </source>
</evidence>
<dbReference type="InterPro" id="IPR029028">
    <property type="entry name" value="Alpha/beta_knot_MTases"/>
</dbReference>
<comment type="catalytic activity">
    <reaction evidence="14 15 17">
        <text>guanosine(37) in tRNA + S-adenosyl-L-methionine = N(1)-methylguanosine(37) in tRNA + S-adenosyl-L-homocysteine + H(+)</text>
        <dbReference type="Rhea" id="RHEA:36899"/>
        <dbReference type="Rhea" id="RHEA-COMP:10145"/>
        <dbReference type="Rhea" id="RHEA-COMP:10147"/>
        <dbReference type="ChEBI" id="CHEBI:15378"/>
        <dbReference type="ChEBI" id="CHEBI:57856"/>
        <dbReference type="ChEBI" id="CHEBI:59789"/>
        <dbReference type="ChEBI" id="CHEBI:73542"/>
        <dbReference type="ChEBI" id="CHEBI:74269"/>
        <dbReference type="EC" id="2.1.1.228"/>
    </reaction>
</comment>
<comment type="subunit">
    <text evidence="4 15 17">Homodimer.</text>
</comment>
<dbReference type="NCBIfam" id="TIGR00088">
    <property type="entry name" value="trmD"/>
    <property type="match status" value="1"/>
</dbReference>
<comment type="caution">
    <text evidence="19">The sequence shown here is derived from an EMBL/GenBank/DDBJ whole genome shotgun (WGS) entry which is preliminary data.</text>
</comment>
<evidence type="ECO:0000256" key="1">
    <source>
        <dbReference type="ARBA" id="ARBA00002634"/>
    </source>
</evidence>
<evidence type="ECO:0000256" key="11">
    <source>
        <dbReference type="ARBA" id="ARBA00022694"/>
    </source>
</evidence>
<evidence type="ECO:0000256" key="14">
    <source>
        <dbReference type="ARBA" id="ARBA00047783"/>
    </source>
</evidence>
<keyword evidence="9 15" id="KW-0808">Transferase</keyword>
<evidence type="ECO:0000256" key="13">
    <source>
        <dbReference type="ARBA" id="ARBA00033392"/>
    </source>
</evidence>
<dbReference type="InterPro" id="IPR016009">
    <property type="entry name" value="tRNA_MeTrfase_TRMD/TRM10"/>
</dbReference>
<keyword evidence="8 15" id="KW-0489">Methyltransferase</keyword>